<dbReference type="AlphaFoldDB" id="A0AAE1IGC1"/>
<comment type="caution">
    <text evidence="1">The sequence shown here is derived from an EMBL/GenBank/DDBJ whole genome shotgun (WGS) entry which is preliminary data.</text>
</comment>
<keyword evidence="2" id="KW-1185">Reference proteome</keyword>
<sequence>MASRHVDIDPDGDTLIIIPRIKAEGDGKDGASQVTFKTSMKHLTLASPRAKKKFDPMFDPEAFEIVLHIVHAQAHKLPKQLSLATATQVAVIADDLQCCDLIAFFVRKWSVYSDFWAASSTYRELIKKIFICSVFRVKERFPKLTYTAVACSLTQVPNLGLPIDPSILRAIEEKRASVMKEFLKHLYTVERELHDEALCWECRAQNIGYLKYNLHLHQLPTSETSDQWAKITCLALRTKLTKFKYATRAGCAYQAGTTHPSFKTPIVAALKIFSSVDEALDLSPFPNPAAAAE</sequence>
<dbReference type="GeneID" id="87920129"/>
<accession>A0AAE1IGC1</accession>
<evidence type="ECO:0000313" key="1">
    <source>
        <dbReference type="EMBL" id="KAK4073006.1"/>
    </source>
</evidence>
<proteinExistence type="predicted"/>
<organism evidence="1 2">
    <name type="scientific">Trichoderma aggressivum f. europaeum</name>
    <dbReference type="NCBI Taxonomy" id="173218"/>
    <lineage>
        <taxon>Eukaryota</taxon>
        <taxon>Fungi</taxon>
        <taxon>Dikarya</taxon>
        <taxon>Ascomycota</taxon>
        <taxon>Pezizomycotina</taxon>
        <taxon>Sordariomycetes</taxon>
        <taxon>Hypocreomycetidae</taxon>
        <taxon>Hypocreales</taxon>
        <taxon>Hypocreaceae</taxon>
        <taxon>Trichoderma</taxon>
    </lineage>
</organism>
<protein>
    <recommendedName>
        <fullName evidence="3">BTB domain-containing protein</fullName>
    </recommendedName>
</protein>
<dbReference type="RefSeq" id="XP_062755483.1">
    <property type="nucleotide sequence ID" value="XM_062900224.1"/>
</dbReference>
<evidence type="ECO:0008006" key="3">
    <source>
        <dbReference type="Google" id="ProtNLM"/>
    </source>
</evidence>
<evidence type="ECO:0000313" key="2">
    <source>
        <dbReference type="Proteomes" id="UP001273209"/>
    </source>
</evidence>
<dbReference type="EMBL" id="JAWRVG010000020">
    <property type="protein sequence ID" value="KAK4073006.1"/>
    <property type="molecule type" value="Genomic_DNA"/>
</dbReference>
<dbReference type="Proteomes" id="UP001273209">
    <property type="component" value="Unassembled WGS sequence"/>
</dbReference>
<reference evidence="1" key="1">
    <citation type="submission" date="2023-11" db="EMBL/GenBank/DDBJ databases">
        <title>The genome sequences of three competitors of mushroom-forming fungi.</title>
        <authorList>
            <person name="Beijen E."/>
            <person name="Ohm R.A."/>
        </authorList>
    </citation>
    <scope>NUCLEOTIDE SEQUENCE</scope>
    <source>
        <strain evidence="1">CBS 100526</strain>
    </source>
</reference>
<name>A0AAE1IGC1_9HYPO</name>
<gene>
    <name evidence="1" type="ORF">Triagg1_5683</name>
</gene>